<feature type="domain" description="FHA" evidence="9">
    <location>
        <begin position="86"/>
        <end position="151"/>
    </location>
</feature>
<dbReference type="SUPFAM" id="SSF49879">
    <property type="entry name" value="SMAD/FHA domain"/>
    <property type="match status" value="1"/>
</dbReference>
<evidence type="ECO:0000256" key="1">
    <source>
        <dbReference type="ARBA" id="ARBA00004141"/>
    </source>
</evidence>
<feature type="transmembrane region" description="Helical" evidence="8">
    <location>
        <begin position="1357"/>
        <end position="1383"/>
    </location>
</feature>
<dbReference type="CDD" id="cd17360">
    <property type="entry name" value="MFS_HMIT_like"/>
    <property type="match status" value="1"/>
</dbReference>
<sequence>MAAVVQEDNPEDKSAPSPLQKLSLTPKPYPTDSPTSKDVIVSVASNLSTQPLQNHGPHVWGVLTAISGNARKRNQGINMILTADEHCIGRVVDDTRFQIDSNAVSAKHCKIYRKKVDIEEEKQTSVCKTTVFLKDSRLCSTNGTYINWKKLKKKGPEAEVHHGDIISFAAPPEHEVAFVFVYREVPVSSPRTDGAVPKRKAEEFVTENKRLKGIGIGAPEGPISLDDFRSLQRSNTELRKQLENQVITIDKLQNENREVIERHENEMKEMKESISNSYVDQLKELRETLEVKQNEMADVNRISAEQKHAIEDLNERLSASLQSCNEANEIMNSQKSSIAELKEQLDEEREQRREERENAATDLKAAVQRALSEAKEELKRSSDAALRREKEQQEVINKLQESERERCLLVETLRSKLEDTRQRLVISDTKVRQLETQVCEVQLTSESGKKRVEELELETKRLGNELESAKAAREEAWAKASVLELEIKSAMRDLDYERRRLKAAKERIMLRETQLRAFYSTTEEISGLFAKQQEQLKAMQRTLEDEENYDNTSIDIDLNMPVGHINGNRDIEATEYLTNRTEIVGSAATSARHFDKIQVEPSSDGDSVTEKHDCDIGSQDGHQNTEEAEFTSATNHGLKSGFGSDIDGVGTAPVEGYAISTEQVPETESPAGINEDQVIDLNKSGTLHGDTMQLDEAQEADEQRQMNCQETAPCSQSNSPVENQRVIEMEDTEAGGTIRTADLLTSEVAGSWACSTAPSVHGDNESQGRNNNVNNDGGGTALHDSNLQVAESQTNPSPEAIAVRRNHERQALCEMIGIVAPDLKERFGGRMGENDNLLKGDRCSASDSDTESCTDSDVVKSKVGAKSGAKRGTVSDSETEAEFSGKTGNSSVVESSLVLKICMKWKEAITKQIRQNFQNAGESPGELPILCVFHSLPELEDFFLDMTLVRVISGALLYIREEFVEVDKKAWLQETIVSMAVAGAILGAAVGGWISDCFGRKKALLLADIVFFCGAIVMAVAPAPWVLIVGRILVGLGVGMASMAAPLYISESSPTRIRGALVSSNALLITGGQFLSYLINLAFTKVPGTWRWMLGIAGLPALIQFILMLSLPESPRWLFRQNKIDEAKSILEKIFPADEVENEMKALKDSVEAEKAIEGELGDGFLPKLKSALRSKVVRRALLAGITVQLIQQFVGINTVLYYSPTIVQFAGFASRQTALALSLVTSGLNFVGSIISMGFVDKYGRRKFMLVSLVGIIACLVALGVVFFQAAATAPAVSNLETMHFGGNTTCPAYLSAPKSQSWNCMSCLKVPDCAFCASTGNGLHPGACLAVSNDIRSICRMEKRTWYTEGCPSKFGFLAVAFLGLYIICYSPGMGSVPWLVNSEIYPLKYRGIGGGIAAVCNWSANLLVSETFLTLTNALGSAWTFILFAGLSFIGFIAIYFVVPETKGLSFEEVEKMLEKGFKPKGICFKGIKDEINEENVLPSSV</sequence>
<dbReference type="InterPro" id="IPR005828">
    <property type="entry name" value="MFS_sugar_transport-like"/>
</dbReference>
<evidence type="ECO:0000256" key="3">
    <source>
        <dbReference type="ARBA" id="ARBA00022692"/>
    </source>
</evidence>
<organism evidence="11 12">
    <name type="scientific">Cannabis sativa</name>
    <name type="common">Hemp</name>
    <name type="synonym">Marijuana</name>
    <dbReference type="NCBI Taxonomy" id="3483"/>
    <lineage>
        <taxon>Eukaryota</taxon>
        <taxon>Viridiplantae</taxon>
        <taxon>Streptophyta</taxon>
        <taxon>Embryophyta</taxon>
        <taxon>Tracheophyta</taxon>
        <taxon>Spermatophyta</taxon>
        <taxon>Magnoliopsida</taxon>
        <taxon>eudicotyledons</taxon>
        <taxon>Gunneridae</taxon>
        <taxon>Pentapetalae</taxon>
        <taxon>rosids</taxon>
        <taxon>fabids</taxon>
        <taxon>Rosales</taxon>
        <taxon>Cannabaceae</taxon>
        <taxon>Cannabis</taxon>
    </lineage>
</organism>
<gene>
    <name evidence="11" type="ORF">G4B88_012018</name>
</gene>
<dbReference type="GO" id="GO:0016020">
    <property type="term" value="C:membrane"/>
    <property type="evidence" value="ECO:0007669"/>
    <property type="project" value="UniProtKB-SubCell"/>
</dbReference>
<feature type="compositionally biased region" description="Basic and acidic residues" evidence="7">
    <location>
        <begin position="341"/>
        <end position="359"/>
    </location>
</feature>
<evidence type="ECO:0000256" key="5">
    <source>
        <dbReference type="ARBA" id="ARBA00023136"/>
    </source>
</evidence>
<dbReference type="InterPro" id="IPR020846">
    <property type="entry name" value="MFS_dom"/>
</dbReference>
<feature type="transmembrane region" description="Helical" evidence="8">
    <location>
        <begin position="1249"/>
        <end position="1273"/>
    </location>
</feature>
<dbReference type="InterPro" id="IPR000253">
    <property type="entry name" value="FHA_dom"/>
</dbReference>
<evidence type="ECO:0008006" key="13">
    <source>
        <dbReference type="Google" id="ProtNLM"/>
    </source>
</evidence>
<dbReference type="PROSITE" id="PS00217">
    <property type="entry name" value="SUGAR_TRANSPORT_2"/>
    <property type="match status" value="1"/>
</dbReference>
<keyword evidence="6" id="KW-0175">Coiled coil</keyword>
<dbReference type="GO" id="GO:0022857">
    <property type="term" value="F:transmembrane transporter activity"/>
    <property type="evidence" value="ECO:0007669"/>
    <property type="project" value="InterPro"/>
</dbReference>
<dbReference type="Pfam" id="PF00498">
    <property type="entry name" value="FHA"/>
    <property type="match status" value="1"/>
</dbReference>
<feature type="domain" description="Major facilitator superfamily (MFS) profile" evidence="10">
    <location>
        <begin position="934"/>
        <end position="1450"/>
    </location>
</feature>
<dbReference type="EMBL" id="JAATIQ010000050">
    <property type="protein sequence ID" value="KAF4393023.1"/>
    <property type="molecule type" value="Genomic_DNA"/>
</dbReference>
<evidence type="ECO:0000256" key="6">
    <source>
        <dbReference type="SAM" id="Coils"/>
    </source>
</evidence>
<protein>
    <recommendedName>
        <fullName evidence="13">Major facilitator superfamily (MFS) profile domain-containing protein</fullName>
    </recommendedName>
</protein>
<reference evidence="11 12" key="1">
    <citation type="journal article" date="2020" name="bioRxiv">
        <title>Sequence and annotation of 42 cannabis genomes reveals extensive copy number variation in cannabinoid synthesis and pathogen resistance genes.</title>
        <authorList>
            <person name="Mckernan K.J."/>
            <person name="Helbert Y."/>
            <person name="Kane L.T."/>
            <person name="Ebling H."/>
            <person name="Zhang L."/>
            <person name="Liu B."/>
            <person name="Eaton Z."/>
            <person name="Mclaughlin S."/>
            <person name="Kingan S."/>
            <person name="Baybayan P."/>
            <person name="Concepcion G."/>
            <person name="Jordan M."/>
            <person name="Riva A."/>
            <person name="Barbazuk W."/>
            <person name="Harkins T."/>
        </authorList>
    </citation>
    <scope>NUCLEOTIDE SEQUENCE [LARGE SCALE GENOMIC DNA]</scope>
    <source>
        <strain evidence="12">cv. Jamaican Lion 4</strain>
        <tissue evidence="11">Leaf</tissue>
    </source>
</reference>
<dbReference type="Gene3D" id="1.20.1250.20">
    <property type="entry name" value="MFS general substrate transporter like domains"/>
    <property type="match status" value="2"/>
</dbReference>
<feature type="transmembrane region" description="Helical" evidence="8">
    <location>
        <begin position="1218"/>
        <end position="1237"/>
    </location>
</feature>
<dbReference type="SMART" id="SM00240">
    <property type="entry name" value="FHA"/>
    <property type="match status" value="1"/>
</dbReference>
<dbReference type="FunFam" id="1.20.1250.20:FF:000121">
    <property type="entry name" value="Probable inositol transporter 2"/>
    <property type="match status" value="1"/>
</dbReference>
<dbReference type="NCBIfam" id="TIGR00879">
    <property type="entry name" value="SP"/>
    <property type="match status" value="1"/>
</dbReference>
<keyword evidence="5 8" id="KW-0472">Membrane</keyword>
<dbReference type="PROSITE" id="PS50850">
    <property type="entry name" value="MFS"/>
    <property type="match status" value="1"/>
</dbReference>
<dbReference type="PANTHER" id="PTHR47458">
    <property type="entry name" value="SMAD/FHA DOMAIN-CONTAINING PROTEIN"/>
    <property type="match status" value="1"/>
</dbReference>
<feature type="compositionally biased region" description="Basic and acidic residues" evidence="7">
    <location>
        <begin position="834"/>
        <end position="844"/>
    </location>
</feature>
<dbReference type="PRINTS" id="PR00171">
    <property type="entry name" value="SUGRTRNSPORT"/>
</dbReference>
<feature type="transmembrane region" description="Helical" evidence="8">
    <location>
        <begin position="1089"/>
        <end position="1111"/>
    </location>
</feature>
<name>A0A7J6HCG6_CANSA</name>
<dbReference type="Proteomes" id="UP000583929">
    <property type="component" value="Unassembled WGS sequence"/>
</dbReference>
<evidence type="ECO:0000256" key="8">
    <source>
        <dbReference type="SAM" id="Phobius"/>
    </source>
</evidence>
<feature type="region of interest" description="Disordered" evidence="7">
    <location>
        <begin position="755"/>
        <end position="783"/>
    </location>
</feature>
<feature type="transmembrane region" description="Helical" evidence="8">
    <location>
        <begin position="1028"/>
        <end position="1049"/>
    </location>
</feature>
<keyword evidence="4 8" id="KW-1133">Transmembrane helix</keyword>
<feature type="transmembrane region" description="Helical" evidence="8">
    <location>
        <begin position="1003"/>
        <end position="1022"/>
    </location>
</feature>
<evidence type="ECO:0000256" key="4">
    <source>
        <dbReference type="ARBA" id="ARBA00022989"/>
    </source>
</evidence>
<dbReference type="Pfam" id="PF00083">
    <property type="entry name" value="Sugar_tr"/>
    <property type="match status" value="2"/>
</dbReference>
<dbReference type="InterPro" id="IPR036259">
    <property type="entry name" value="MFS_trans_sf"/>
</dbReference>
<accession>A0A7J6HCG6</accession>
<dbReference type="InterPro" id="IPR005829">
    <property type="entry name" value="Sugar_transporter_CS"/>
</dbReference>
<evidence type="ECO:0000313" key="11">
    <source>
        <dbReference type="EMBL" id="KAF4393023.1"/>
    </source>
</evidence>
<feature type="region of interest" description="Disordered" evidence="7">
    <location>
        <begin position="834"/>
        <end position="888"/>
    </location>
</feature>
<evidence type="ECO:0000259" key="10">
    <source>
        <dbReference type="PROSITE" id="PS50850"/>
    </source>
</evidence>
<dbReference type="InterPro" id="IPR008984">
    <property type="entry name" value="SMAD_FHA_dom_sf"/>
</dbReference>
<dbReference type="PANTHER" id="PTHR47458:SF1">
    <property type="entry name" value="SMAD_FHA DOMAIN-CONTAINING PROTEIN"/>
    <property type="match status" value="1"/>
</dbReference>
<feature type="transmembrane region" description="Helical" evidence="8">
    <location>
        <begin position="1181"/>
        <end position="1203"/>
    </location>
</feature>
<comment type="caution">
    <text evidence="11">The sequence shown here is derived from an EMBL/GenBank/DDBJ whole genome shotgun (WGS) entry which is preliminary data.</text>
</comment>
<comment type="subcellular location">
    <subcellularLocation>
        <location evidence="1">Membrane</location>
        <topology evidence="1">Multi-pass membrane protein</topology>
    </subcellularLocation>
</comment>
<feature type="transmembrane region" description="Helical" evidence="8">
    <location>
        <begin position="1424"/>
        <end position="1446"/>
    </location>
</feature>
<feature type="transmembrane region" description="Helical" evidence="8">
    <location>
        <begin position="1061"/>
        <end position="1083"/>
    </location>
</feature>
<evidence type="ECO:0000256" key="2">
    <source>
        <dbReference type="ARBA" id="ARBA00022448"/>
    </source>
</evidence>
<dbReference type="PROSITE" id="PS50006">
    <property type="entry name" value="FHA_DOMAIN"/>
    <property type="match status" value="1"/>
</dbReference>
<proteinExistence type="predicted"/>
<feature type="region of interest" description="Disordered" evidence="7">
    <location>
        <begin position="594"/>
        <end position="647"/>
    </location>
</feature>
<dbReference type="SUPFAM" id="SSF103473">
    <property type="entry name" value="MFS general substrate transporter"/>
    <property type="match status" value="1"/>
</dbReference>
<dbReference type="InterPro" id="IPR003663">
    <property type="entry name" value="Sugar/inositol_transpt"/>
</dbReference>
<evidence type="ECO:0000256" key="7">
    <source>
        <dbReference type="SAM" id="MobiDB-lite"/>
    </source>
</evidence>
<dbReference type="PROSITE" id="PS00216">
    <property type="entry name" value="SUGAR_TRANSPORT_1"/>
    <property type="match status" value="2"/>
</dbReference>
<keyword evidence="2" id="KW-0813">Transport</keyword>
<feature type="transmembrane region" description="Helical" evidence="8">
    <location>
        <begin position="1395"/>
        <end position="1418"/>
    </location>
</feature>
<keyword evidence="12" id="KW-1185">Reference proteome</keyword>
<evidence type="ECO:0000313" key="12">
    <source>
        <dbReference type="Proteomes" id="UP000583929"/>
    </source>
</evidence>
<feature type="coiled-coil region" evidence="6">
    <location>
        <begin position="452"/>
        <end position="549"/>
    </location>
</feature>
<keyword evidence="3 8" id="KW-0812">Transmembrane</keyword>
<dbReference type="Gene3D" id="2.60.200.20">
    <property type="match status" value="1"/>
</dbReference>
<feature type="region of interest" description="Disordered" evidence="7">
    <location>
        <begin position="341"/>
        <end position="362"/>
    </location>
</feature>
<feature type="region of interest" description="Disordered" evidence="7">
    <location>
        <begin position="1"/>
        <end position="36"/>
    </location>
</feature>
<feature type="transmembrane region" description="Helical" evidence="8">
    <location>
        <begin position="976"/>
        <end position="994"/>
    </location>
</feature>
<evidence type="ECO:0000259" key="9">
    <source>
        <dbReference type="PROSITE" id="PS50006"/>
    </source>
</evidence>